<dbReference type="InterPro" id="IPR045464">
    <property type="entry name" value="Hrt3/FBXO9_C"/>
</dbReference>
<dbReference type="GO" id="GO:0005737">
    <property type="term" value="C:cytoplasm"/>
    <property type="evidence" value="ECO:0007669"/>
    <property type="project" value="TreeGrafter"/>
</dbReference>
<dbReference type="EMBL" id="AWTV01000009">
    <property type="protein sequence ID" value="KIH88428.1"/>
    <property type="molecule type" value="Genomic_DNA"/>
</dbReference>
<reference evidence="4 5" key="1">
    <citation type="journal article" date="2014" name="BMC Genomics">
        <title>Comparative genomics of the major fungal agents of human and animal Sporotrichosis: Sporothrix schenckii and Sporothrix brasiliensis.</title>
        <authorList>
            <person name="Teixeira M.M."/>
            <person name="de Almeida L.G."/>
            <person name="Kubitschek-Barreira P."/>
            <person name="Alves F.L."/>
            <person name="Kioshima E.S."/>
            <person name="Abadio A.K."/>
            <person name="Fernandes L."/>
            <person name="Derengowski L.S."/>
            <person name="Ferreira K.S."/>
            <person name="Souza R.C."/>
            <person name="Ruiz J.C."/>
            <person name="de Andrade N.C."/>
            <person name="Paes H.C."/>
            <person name="Nicola A.M."/>
            <person name="Albuquerque P."/>
            <person name="Gerber A.L."/>
            <person name="Martins V.P."/>
            <person name="Peconick L.D."/>
            <person name="Neto A.V."/>
            <person name="Chaucanez C.B."/>
            <person name="Silva P.A."/>
            <person name="Cunha O.L."/>
            <person name="de Oliveira F.F."/>
            <person name="dos Santos T.C."/>
            <person name="Barros A.L."/>
            <person name="Soares M.A."/>
            <person name="de Oliveira L.M."/>
            <person name="Marini M.M."/>
            <person name="Villalobos-Duno H."/>
            <person name="Cunha M.M."/>
            <person name="de Hoog S."/>
            <person name="da Silveira J.F."/>
            <person name="Henrissat B."/>
            <person name="Nino-Vega G.A."/>
            <person name="Cisalpino P.S."/>
            <person name="Mora-Montes H.M."/>
            <person name="Almeida S.R."/>
            <person name="Stajich J.E."/>
            <person name="Lopes-Bezerra L.M."/>
            <person name="Vasconcelos A.T."/>
            <person name="Felipe M.S."/>
        </authorList>
    </citation>
    <scope>NUCLEOTIDE SEQUENCE [LARGE SCALE GENOMIC DNA]</scope>
    <source>
        <strain evidence="4 5">5110</strain>
    </source>
</reference>
<evidence type="ECO:0000313" key="4">
    <source>
        <dbReference type="EMBL" id="KIH88428.1"/>
    </source>
</evidence>
<dbReference type="PROSITE" id="PS50181">
    <property type="entry name" value="FBOX"/>
    <property type="match status" value="1"/>
</dbReference>
<feature type="compositionally biased region" description="Basic and acidic residues" evidence="2">
    <location>
        <begin position="548"/>
        <end position="562"/>
    </location>
</feature>
<dbReference type="Pfam" id="PF12937">
    <property type="entry name" value="F-box-like"/>
    <property type="match status" value="1"/>
</dbReference>
<evidence type="ECO:0000313" key="5">
    <source>
        <dbReference type="Proteomes" id="UP000031575"/>
    </source>
</evidence>
<dbReference type="RefSeq" id="XP_040616438.1">
    <property type="nucleotide sequence ID" value="XM_040765082.1"/>
</dbReference>
<dbReference type="InterPro" id="IPR001810">
    <property type="entry name" value="F-box_dom"/>
</dbReference>
<dbReference type="PANTHER" id="PTHR12874">
    <property type="entry name" value="F-BOX ONLY PROTEIN 48-RELATED"/>
    <property type="match status" value="1"/>
</dbReference>
<dbReference type="HOGENOM" id="CLU_017706_0_0_1"/>
<keyword evidence="1" id="KW-0833">Ubl conjugation pathway</keyword>
<sequence length="672" mass="72732">MSQPPPSGDGSGDISSELESFRQQWRAEVEAKVAPSGAAATVSRSAASTSSKKKATTKTVTAPDSESPETAPHHYRPPQAPQRPAGPRRGSSAGGPQTPLKLLSSGKKPIAQETDDEYAPPRAFDDVTHEPRTVQGASVSSAAAPALDEGSSSVHKLVSPPAHQEQKPKAKKEPESALEHYERAVEKEALGSLGDSLRHYRTAFRMDSNVDKAYKKKHYPAPPPAAAGSSSSRDGKQPEGASGGAASTAPAKPVREEPPPTLKELISSFAGLAIEGAPPPIEGMPAPPCPLAELPDELLVHILRDVALDDVGDFVRLAQVCRKLAFLVATEDRIWRRVCVGPEFGFANMYRAWERTIAWGPLEDDNKGDGFAVGDGMVVSAEAAEDERRRQRQASSLATTMKLRKGIKVPGTDGAQVTSIPPAYPSWQRMFRLRPRIRFNGCYISTVNYIRPGQPTASLVVWGNPVHIVTYFRYLRFFRDGTVISLLTTSEPPDVIHHLTKDLLTLHQGGAMAHLPSIVMQNALRGRWRMSGIADEEDREGGAGSSEDELRSRDEVVEGDARIPKKNGVSATAAAAAAAADGTESTLVSPFSSLAAASDAESDVVVETEGVGKYYYRMELAFRSAGKGTRNNKLNWRGFYSYDRLTDDWGEFGLKNYRPFFFSRVRSYGVGE</sequence>
<dbReference type="PANTHER" id="PTHR12874:SF9">
    <property type="entry name" value="F-BOX ONLY PROTEIN 48"/>
    <property type="match status" value="1"/>
</dbReference>
<dbReference type="Gene3D" id="1.20.1280.50">
    <property type="match status" value="1"/>
</dbReference>
<dbReference type="AlphaFoldDB" id="A0A0C2FBF3"/>
<dbReference type="GO" id="GO:0019005">
    <property type="term" value="C:SCF ubiquitin ligase complex"/>
    <property type="evidence" value="ECO:0007669"/>
    <property type="project" value="TreeGrafter"/>
</dbReference>
<feature type="compositionally biased region" description="Basic and acidic residues" evidence="2">
    <location>
        <begin position="123"/>
        <end position="132"/>
    </location>
</feature>
<dbReference type="InterPro" id="IPR036047">
    <property type="entry name" value="F-box-like_dom_sf"/>
</dbReference>
<dbReference type="VEuPathDB" id="FungiDB:SPBR_06826"/>
<name>A0A0C2FBF3_9PEZI</name>
<dbReference type="Proteomes" id="UP000031575">
    <property type="component" value="Unassembled WGS sequence"/>
</dbReference>
<dbReference type="OrthoDB" id="2117972at2759"/>
<dbReference type="GeneID" id="63680003"/>
<accession>A0A0C2FBF3</accession>
<feature type="compositionally biased region" description="Low complexity" evidence="2">
    <location>
        <begin position="38"/>
        <end position="50"/>
    </location>
</feature>
<feature type="compositionally biased region" description="Basic and acidic residues" evidence="2">
    <location>
        <begin position="164"/>
        <end position="189"/>
    </location>
</feature>
<feature type="region of interest" description="Disordered" evidence="2">
    <location>
        <begin position="1"/>
        <end position="197"/>
    </location>
</feature>
<protein>
    <submittedName>
        <fullName evidence="4">F-box protein 9</fullName>
    </submittedName>
</protein>
<feature type="domain" description="F-box" evidence="3">
    <location>
        <begin position="288"/>
        <end position="338"/>
    </location>
</feature>
<dbReference type="GO" id="GO:0031146">
    <property type="term" value="P:SCF-dependent proteasomal ubiquitin-dependent protein catabolic process"/>
    <property type="evidence" value="ECO:0007669"/>
    <property type="project" value="TreeGrafter"/>
</dbReference>
<evidence type="ECO:0000256" key="2">
    <source>
        <dbReference type="SAM" id="MobiDB-lite"/>
    </source>
</evidence>
<gene>
    <name evidence="4" type="ORF">SPBR_06826</name>
</gene>
<evidence type="ECO:0000256" key="1">
    <source>
        <dbReference type="ARBA" id="ARBA00022786"/>
    </source>
</evidence>
<organism evidence="4 5">
    <name type="scientific">Sporothrix brasiliensis 5110</name>
    <dbReference type="NCBI Taxonomy" id="1398154"/>
    <lineage>
        <taxon>Eukaryota</taxon>
        <taxon>Fungi</taxon>
        <taxon>Dikarya</taxon>
        <taxon>Ascomycota</taxon>
        <taxon>Pezizomycotina</taxon>
        <taxon>Sordariomycetes</taxon>
        <taxon>Sordariomycetidae</taxon>
        <taxon>Ophiostomatales</taxon>
        <taxon>Ophiostomataceae</taxon>
        <taxon>Sporothrix</taxon>
    </lineage>
</organism>
<feature type="region of interest" description="Disordered" evidence="2">
    <location>
        <begin position="534"/>
        <end position="562"/>
    </location>
</feature>
<dbReference type="SUPFAM" id="SSF81383">
    <property type="entry name" value="F-box domain"/>
    <property type="match status" value="1"/>
</dbReference>
<keyword evidence="5" id="KW-1185">Reference proteome</keyword>
<comment type="caution">
    <text evidence="4">The sequence shown here is derived from an EMBL/GenBank/DDBJ whole genome shotgun (WGS) entry which is preliminary data.</text>
</comment>
<dbReference type="Pfam" id="PF19270">
    <property type="entry name" value="FBO_C"/>
    <property type="match status" value="1"/>
</dbReference>
<evidence type="ECO:0000259" key="3">
    <source>
        <dbReference type="PROSITE" id="PS50181"/>
    </source>
</evidence>
<feature type="region of interest" description="Disordered" evidence="2">
    <location>
        <begin position="215"/>
        <end position="259"/>
    </location>
</feature>
<proteinExistence type="predicted"/>